<keyword evidence="3" id="KW-1185">Reference proteome</keyword>
<dbReference type="EMBL" id="JADCUA010000034">
    <property type="protein sequence ID" value="KAH9829977.1"/>
    <property type="molecule type" value="Genomic_DNA"/>
</dbReference>
<reference evidence="2 3" key="1">
    <citation type="journal article" date="2021" name="Environ. Microbiol.">
        <title>Gene family expansions and transcriptome signatures uncover fungal adaptations to wood decay.</title>
        <authorList>
            <person name="Hage H."/>
            <person name="Miyauchi S."/>
            <person name="Viragh M."/>
            <person name="Drula E."/>
            <person name="Min B."/>
            <person name="Chaduli D."/>
            <person name="Navarro D."/>
            <person name="Favel A."/>
            <person name="Norest M."/>
            <person name="Lesage-Meessen L."/>
            <person name="Balint B."/>
            <person name="Merenyi Z."/>
            <person name="de Eugenio L."/>
            <person name="Morin E."/>
            <person name="Martinez A.T."/>
            <person name="Baldrian P."/>
            <person name="Stursova M."/>
            <person name="Martinez M.J."/>
            <person name="Novotny C."/>
            <person name="Magnuson J.K."/>
            <person name="Spatafora J.W."/>
            <person name="Maurice S."/>
            <person name="Pangilinan J."/>
            <person name="Andreopoulos W."/>
            <person name="LaButti K."/>
            <person name="Hundley H."/>
            <person name="Na H."/>
            <person name="Kuo A."/>
            <person name="Barry K."/>
            <person name="Lipzen A."/>
            <person name="Henrissat B."/>
            <person name="Riley R."/>
            <person name="Ahrendt S."/>
            <person name="Nagy L.G."/>
            <person name="Grigoriev I.V."/>
            <person name="Martin F."/>
            <person name="Rosso M.N."/>
        </authorList>
    </citation>
    <scope>NUCLEOTIDE SEQUENCE [LARGE SCALE GENOMIC DNA]</scope>
    <source>
        <strain evidence="2 3">CIRM-BRFM 1785</strain>
    </source>
</reference>
<proteinExistence type="predicted"/>
<evidence type="ECO:0000256" key="1">
    <source>
        <dbReference type="SAM" id="MobiDB-lite"/>
    </source>
</evidence>
<feature type="region of interest" description="Disordered" evidence="1">
    <location>
        <begin position="1"/>
        <end position="25"/>
    </location>
</feature>
<evidence type="ECO:0000313" key="2">
    <source>
        <dbReference type="EMBL" id="KAH9829977.1"/>
    </source>
</evidence>
<dbReference type="Gene3D" id="3.40.50.720">
    <property type="entry name" value="NAD(P)-binding Rossmann-like Domain"/>
    <property type="match status" value="1"/>
</dbReference>
<protein>
    <submittedName>
        <fullName evidence="2">Oxidoreductase-like protein</fullName>
    </submittedName>
</protein>
<name>A0ABQ8K006_9APHY</name>
<gene>
    <name evidence="2" type="ORF">C8Q71DRAFT_887395</name>
</gene>
<dbReference type="InterPro" id="IPR036291">
    <property type="entry name" value="NAD(P)-bd_dom_sf"/>
</dbReference>
<dbReference type="RefSeq" id="XP_047773340.1">
    <property type="nucleotide sequence ID" value="XM_047928588.1"/>
</dbReference>
<comment type="caution">
    <text evidence="2">The sequence shown here is derived from an EMBL/GenBank/DDBJ whole genome shotgun (WGS) entry which is preliminary data.</text>
</comment>
<evidence type="ECO:0000313" key="3">
    <source>
        <dbReference type="Proteomes" id="UP000814176"/>
    </source>
</evidence>
<dbReference type="Proteomes" id="UP000814176">
    <property type="component" value="Unassembled WGS sequence"/>
</dbReference>
<dbReference type="GeneID" id="72009320"/>
<dbReference type="SUPFAM" id="SSF51735">
    <property type="entry name" value="NAD(P)-binding Rossmann-fold domains"/>
    <property type="match status" value="1"/>
</dbReference>
<sequence length="211" mass="22633">MAHEGTTPKQKVPAQLPGLPGLQKGTTLDLFDTSLDTGSRRKGYVGIGKRCGKKVARLITVGIGHADAILFARQDGDVTIVHLPAEQKDAEDACAHRGRPRGLPGTHATVDADLRVSGRLDVLVNNTPKQVITKDLAENNLNTVDSTFQSNIIKMFALAKTMSPVHTPLQPAPRSVDKMEGFGDDRADIFVASAEAELHSGQIMHPYPLGD</sequence>
<organism evidence="2 3">
    <name type="scientific">Rhodofomes roseus</name>
    <dbReference type="NCBI Taxonomy" id="34475"/>
    <lineage>
        <taxon>Eukaryota</taxon>
        <taxon>Fungi</taxon>
        <taxon>Dikarya</taxon>
        <taxon>Basidiomycota</taxon>
        <taxon>Agaricomycotina</taxon>
        <taxon>Agaricomycetes</taxon>
        <taxon>Polyporales</taxon>
        <taxon>Rhodofomes</taxon>
    </lineage>
</organism>
<accession>A0ABQ8K006</accession>